<keyword evidence="2" id="KW-1185">Reference proteome</keyword>
<proteinExistence type="predicted"/>
<sequence>MYYDGNELRERFVADIKKIADEVREGTSHDKVGQVVKELLEYMDGTHKLSVNPMLLYVDAMEQDKINKLMMAGDQIIEDPICINTGEYLAPHFKVKRDDPKSIHE</sequence>
<reference evidence="2" key="1">
    <citation type="submission" date="2017-06" db="EMBL/GenBank/DDBJ databases">
        <authorList>
            <person name="Zhao X."/>
        </authorList>
    </citation>
    <scope>NUCLEOTIDE SEQUENCE [LARGE SCALE GENOMIC DNA]</scope>
</reference>
<dbReference type="EMBL" id="MF285618">
    <property type="protein sequence ID" value="ATA65556.1"/>
    <property type="molecule type" value="Genomic_DNA"/>
</dbReference>
<dbReference type="Proteomes" id="UP000223363">
    <property type="component" value="Segment"/>
</dbReference>
<evidence type="ECO:0000313" key="1">
    <source>
        <dbReference type="EMBL" id="ATA65556.1"/>
    </source>
</evidence>
<evidence type="ECO:0000313" key="2">
    <source>
        <dbReference type="Proteomes" id="UP000223363"/>
    </source>
</evidence>
<protein>
    <submittedName>
        <fullName evidence="1">Uncharacterized protein</fullName>
    </submittedName>
</protein>
<name>A0A289YMR9_9CAUD</name>
<gene>
    <name evidence="1" type="ORF">2050HW_00221</name>
</gene>
<organism evidence="1 2">
    <name type="scientific">Serratia phage vB_SmaM_ 2050HW</name>
    <dbReference type="NCBI Taxonomy" id="2024252"/>
    <lineage>
        <taxon>Viruses</taxon>
        <taxon>Duplodnaviria</taxon>
        <taxon>Heunggongvirae</taxon>
        <taxon>Uroviricota</taxon>
        <taxon>Caudoviricetes</taxon>
        <taxon>Chimalliviridae</taxon>
        <taxon>Moabitevirus</taxon>
        <taxon>Moabitevirus mv2050HW</taxon>
    </lineage>
</organism>
<accession>A0A289YMR9</accession>